<comment type="caution">
    <text evidence="2">The sequence shown here is derived from an EMBL/GenBank/DDBJ whole genome shotgun (WGS) entry which is preliminary data.</text>
</comment>
<dbReference type="EMBL" id="QGKV02000832">
    <property type="protein sequence ID" value="KAF3545780.1"/>
    <property type="molecule type" value="Genomic_DNA"/>
</dbReference>
<dbReference type="Proteomes" id="UP000266723">
    <property type="component" value="Unassembled WGS sequence"/>
</dbReference>
<feature type="compositionally biased region" description="Basic residues" evidence="1">
    <location>
        <begin position="13"/>
        <end position="26"/>
    </location>
</feature>
<organism evidence="2 3">
    <name type="scientific">Brassica cretica</name>
    <name type="common">Mustard</name>
    <dbReference type="NCBI Taxonomy" id="69181"/>
    <lineage>
        <taxon>Eukaryota</taxon>
        <taxon>Viridiplantae</taxon>
        <taxon>Streptophyta</taxon>
        <taxon>Embryophyta</taxon>
        <taxon>Tracheophyta</taxon>
        <taxon>Spermatophyta</taxon>
        <taxon>Magnoliopsida</taxon>
        <taxon>eudicotyledons</taxon>
        <taxon>Gunneridae</taxon>
        <taxon>Pentapetalae</taxon>
        <taxon>rosids</taxon>
        <taxon>malvids</taxon>
        <taxon>Brassicales</taxon>
        <taxon>Brassicaceae</taxon>
        <taxon>Brassiceae</taxon>
        <taxon>Brassica</taxon>
    </lineage>
</organism>
<name>A0ABQ7C1I6_BRACR</name>
<keyword evidence="3" id="KW-1185">Reference proteome</keyword>
<accession>A0ABQ7C1I6</accession>
<evidence type="ECO:0000313" key="2">
    <source>
        <dbReference type="EMBL" id="KAF3545780.1"/>
    </source>
</evidence>
<feature type="region of interest" description="Disordered" evidence="1">
    <location>
        <begin position="1"/>
        <end position="32"/>
    </location>
</feature>
<evidence type="ECO:0000256" key="1">
    <source>
        <dbReference type="SAM" id="MobiDB-lite"/>
    </source>
</evidence>
<proteinExistence type="predicted"/>
<sequence>MRAWTRFPPSRLPSRRKHPSPTKHLKPGAGNLGAQYIEQGEQDSPDPRYRAITFIKNNKTGTDIVTFTVRARVRPCTLELLGELEFELKETCDLCSKETVHWSSWESWIVTNDQLAVMLFHRVELVVQNVAILDILLNNRSMEADSTGGIARISKEKENFQVVKTIYHKTNRRRMDSLAT</sequence>
<gene>
    <name evidence="2" type="ORF">DY000_02008056</name>
</gene>
<reference evidence="2 3" key="1">
    <citation type="journal article" date="2020" name="BMC Genomics">
        <title>Intraspecific diversification of the crop wild relative Brassica cretica Lam. using demographic model selection.</title>
        <authorList>
            <person name="Kioukis A."/>
            <person name="Michalopoulou V.A."/>
            <person name="Briers L."/>
            <person name="Pirintsos S."/>
            <person name="Studholme D.J."/>
            <person name="Pavlidis P."/>
            <person name="Sarris P.F."/>
        </authorList>
    </citation>
    <scope>NUCLEOTIDE SEQUENCE [LARGE SCALE GENOMIC DNA]</scope>
    <source>
        <strain evidence="3">cv. PFS-1207/04</strain>
    </source>
</reference>
<protein>
    <submittedName>
        <fullName evidence="2">Uncharacterized protein</fullName>
    </submittedName>
</protein>
<evidence type="ECO:0000313" key="3">
    <source>
        <dbReference type="Proteomes" id="UP000266723"/>
    </source>
</evidence>